<keyword evidence="4" id="KW-1185">Reference proteome</keyword>
<organism evidence="3 4">
    <name type="scientific">Sphingomonas brevis</name>
    <dbReference type="NCBI Taxonomy" id="2908206"/>
    <lineage>
        <taxon>Bacteria</taxon>
        <taxon>Pseudomonadati</taxon>
        <taxon>Pseudomonadota</taxon>
        <taxon>Alphaproteobacteria</taxon>
        <taxon>Sphingomonadales</taxon>
        <taxon>Sphingomonadaceae</taxon>
        <taxon>Sphingomonas</taxon>
    </lineage>
</organism>
<evidence type="ECO:0000313" key="4">
    <source>
        <dbReference type="Proteomes" id="UP001165383"/>
    </source>
</evidence>
<feature type="transmembrane region" description="Helical" evidence="1">
    <location>
        <begin position="191"/>
        <end position="209"/>
    </location>
</feature>
<protein>
    <submittedName>
        <fullName evidence="3">Toll/interleukin-1 receptor domain-containing protein</fullName>
    </submittedName>
</protein>
<comment type="caution">
    <text evidence="3">The sequence shown here is derived from an EMBL/GenBank/DDBJ whole genome shotgun (WGS) entry which is preliminary data.</text>
</comment>
<evidence type="ECO:0000313" key="3">
    <source>
        <dbReference type="EMBL" id="MCL6739536.1"/>
    </source>
</evidence>
<dbReference type="Gene3D" id="3.40.50.10140">
    <property type="entry name" value="Toll/interleukin-1 receptor homology (TIR) domain"/>
    <property type="match status" value="1"/>
</dbReference>
<accession>A0ABT0S5Y4</accession>
<dbReference type="RefSeq" id="WP_249914021.1">
    <property type="nucleotide sequence ID" value="NZ_JAMGBB010000001.1"/>
</dbReference>
<proteinExistence type="predicted"/>
<gene>
    <name evidence="3" type="ORF">LZ518_00065</name>
</gene>
<dbReference type="InterPro" id="IPR035897">
    <property type="entry name" value="Toll_tir_struct_dom_sf"/>
</dbReference>
<keyword evidence="3" id="KW-0675">Receptor</keyword>
<keyword evidence="1" id="KW-0812">Transmembrane</keyword>
<reference evidence="3" key="1">
    <citation type="submission" date="2022-05" db="EMBL/GenBank/DDBJ databases">
        <authorList>
            <person name="Jo J.-H."/>
            <person name="Im W.-T."/>
        </authorList>
    </citation>
    <scope>NUCLEOTIDE SEQUENCE</scope>
    <source>
        <strain evidence="3">RB56-2</strain>
    </source>
</reference>
<dbReference type="Pfam" id="PF13676">
    <property type="entry name" value="TIR_2"/>
    <property type="match status" value="1"/>
</dbReference>
<evidence type="ECO:0000256" key="1">
    <source>
        <dbReference type="SAM" id="Phobius"/>
    </source>
</evidence>
<name>A0ABT0S5Y4_9SPHN</name>
<sequence length="237" mass="25779">MAGAQSTIILSYRREDSAGVTGRIFDRLIQEFGSGRVFMDIDSMPAGVDFHDHLQEILADCGALLVVIGKGWRSQRKGQLPRIMDPDDWVRIEVETALERGIPVVPLLIDGAALPGRDQLPESLWPLLRRNALPVDSGRDFHSQLSRLVRDLRLQIDPAGAPPATVAPSPAPQPATVAAIEAINWKSLGRWILLLALIITLGAIAISGADSDRVREKADVKIDVTPPDPPAIPHPEQ</sequence>
<dbReference type="Proteomes" id="UP001165383">
    <property type="component" value="Unassembled WGS sequence"/>
</dbReference>
<dbReference type="SUPFAM" id="SSF52200">
    <property type="entry name" value="Toll/Interleukin receptor TIR domain"/>
    <property type="match status" value="1"/>
</dbReference>
<keyword evidence="1" id="KW-1133">Transmembrane helix</keyword>
<evidence type="ECO:0000259" key="2">
    <source>
        <dbReference type="Pfam" id="PF13676"/>
    </source>
</evidence>
<dbReference type="InterPro" id="IPR000157">
    <property type="entry name" value="TIR_dom"/>
</dbReference>
<keyword evidence="1" id="KW-0472">Membrane</keyword>
<feature type="domain" description="TIR" evidence="2">
    <location>
        <begin position="8"/>
        <end position="121"/>
    </location>
</feature>
<dbReference type="EMBL" id="JAMGBB010000001">
    <property type="protein sequence ID" value="MCL6739536.1"/>
    <property type="molecule type" value="Genomic_DNA"/>
</dbReference>